<accession>A0A385YW33</accession>
<dbReference type="RefSeq" id="WP_119884217.1">
    <property type="nucleotide sequence ID" value="NZ_CP032418.1"/>
</dbReference>
<dbReference type="AlphaFoldDB" id="A0A385YW33"/>
<dbReference type="EMBL" id="CP032418">
    <property type="protein sequence ID" value="AYC30500.1"/>
    <property type="molecule type" value="Genomic_DNA"/>
</dbReference>
<organism evidence="1 2">
    <name type="scientific">Paenisporosarcina cavernae</name>
    <dbReference type="NCBI Taxonomy" id="2320858"/>
    <lineage>
        <taxon>Bacteria</taxon>
        <taxon>Bacillati</taxon>
        <taxon>Bacillota</taxon>
        <taxon>Bacilli</taxon>
        <taxon>Bacillales</taxon>
        <taxon>Caryophanaceae</taxon>
        <taxon>Paenisporosarcina</taxon>
    </lineage>
</organism>
<dbReference type="InterPro" id="IPR021247">
    <property type="entry name" value="DUF2785"/>
</dbReference>
<name>A0A385YW33_9BACL</name>
<dbReference type="Pfam" id="PF10978">
    <property type="entry name" value="DUF2785"/>
    <property type="match status" value="1"/>
</dbReference>
<protein>
    <submittedName>
        <fullName evidence="1">DUF2785 domain-containing protein</fullName>
    </submittedName>
</protein>
<dbReference type="Proteomes" id="UP000265725">
    <property type="component" value="Chromosome"/>
</dbReference>
<evidence type="ECO:0000313" key="2">
    <source>
        <dbReference type="Proteomes" id="UP000265725"/>
    </source>
</evidence>
<reference evidence="2" key="1">
    <citation type="submission" date="2018-09" db="EMBL/GenBank/DDBJ databases">
        <authorList>
            <person name="Zhu H."/>
        </authorList>
    </citation>
    <scope>NUCLEOTIDE SEQUENCE [LARGE SCALE GENOMIC DNA]</scope>
    <source>
        <strain evidence="2">K2R23-3</strain>
    </source>
</reference>
<sequence>MQKLKATLEHFIETNEIEISQPLLENMMENIGNTDAYLRDKLIFTSFYYFFDRGLLTSDQIEFIVERLVKEKLLVKGIHYSSSDDVFTRSFSSLLVALIFYFDAKSSLVKEEVLLPLIEDALLSIQLEKDTRGYVGEKGWAHAVAHSADMIASLAMHPLVKNTQKRQLLEGIERFLLLSSGYVDEEEDRLAFAFLELGKNHFTASEITKWLEELKHKADQLYEENKSTVESYYPRVAVRRFVTAAYFKLKKDEPENEMAELLHSFALELY</sequence>
<gene>
    <name evidence="1" type="ORF">D3873_11900</name>
</gene>
<dbReference type="KEGG" id="paek:D3873_11900"/>
<evidence type="ECO:0000313" key="1">
    <source>
        <dbReference type="EMBL" id="AYC30500.1"/>
    </source>
</evidence>
<keyword evidence="2" id="KW-1185">Reference proteome</keyword>
<proteinExistence type="predicted"/>
<dbReference type="OrthoDB" id="7619731at2"/>